<evidence type="ECO:0000313" key="1">
    <source>
        <dbReference type="EMBL" id="DAD78071.1"/>
    </source>
</evidence>
<dbReference type="EMBL" id="BK014839">
    <property type="protein sequence ID" value="DAD78071.1"/>
    <property type="molecule type" value="Genomic_DNA"/>
</dbReference>
<protein>
    <submittedName>
        <fullName evidence="1">Baseplate wedge protein</fullName>
    </submittedName>
</protein>
<proteinExistence type="predicted"/>
<sequence>MSAVESLQKGAYHIANNKVEYNPQRKSNFTLIVNGLDDIKRVGAAYDDTTNVIKDAQNQIILALKSSDVPKVAIGKSEIKRGNSTIKFAGKPTFDDITFVAYDYMGSDVKDTLLAWQNLAYNTRYDYIGNASAYKKSAQLIEYTPNAEMVRYWDITGAWLSNVEADGFEVDDDGVVTVKATMVFDWAEMHLPDDYTV</sequence>
<accession>A0A8S5M7K1</accession>
<organism evidence="1">
    <name type="scientific">Siphoviridae sp. ctrgt10</name>
    <dbReference type="NCBI Taxonomy" id="2826479"/>
    <lineage>
        <taxon>Viruses</taxon>
        <taxon>Duplodnaviria</taxon>
        <taxon>Heunggongvirae</taxon>
        <taxon>Uroviricota</taxon>
        <taxon>Caudoviricetes</taxon>
    </lineage>
</organism>
<reference evidence="1" key="1">
    <citation type="journal article" date="2021" name="Proc. Natl. Acad. Sci. U.S.A.">
        <title>A Catalog of Tens of Thousands of Viruses from Human Metagenomes Reveals Hidden Associations with Chronic Diseases.</title>
        <authorList>
            <person name="Tisza M.J."/>
            <person name="Buck C.B."/>
        </authorList>
    </citation>
    <scope>NUCLEOTIDE SEQUENCE</scope>
    <source>
        <strain evidence="1">Ctrgt10</strain>
    </source>
</reference>
<name>A0A8S5M7K1_9CAUD</name>